<evidence type="ECO:0000313" key="15">
    <source>
        <dbReference type="EMBL" id="AGB48834.1"/>
    </source>
</evidence>
<dbReference type="PROSITE" id="PS01016">
    <property type="entry name" value="GLYCOPROTEASE"/>
    <property type="match status" value="1"/>
</dbReference>
<dbReference type="GO" id="GO:0005737">
    <property type="term" value="C:cytoplasm"/>
    <property type="evidence" value="ECO:0007669"/>
    <property type="project" value="UniProtKB-SubCell"/>
</dbReference>
<gene>
    <name evidence="13" type="primary">kae1</name>
    <name evidence="15" type="ordered locus">Metho_0569</name>
</gene>
<dbReference type="GO" id="GO:0006508">
    <property type="term" value="P:proteolysis"/>
    <property type="evidence" value="ECO:0007669"/>
    <property type="project" value="UniProtKB-KW"/>
</dbReference>
<dbReference type="CDD" id="cd24131">
    <property type="entry name" value="ASKHA_NBD_Kae1_arch_bac"/>
    <property type="match status" value="1"/>
</dbReference>
<dbReference type="AlphaFoldDB" id="L0KXY8"/>
<dbReference type="GO" id="GO:0002949">
    <property type="term" value="P:tRNA threonylcarbamoyladenosine modification"/>
    <property type="evidence" value="ECO:0007669"/>
    <property type="project" value="UniProtKB-UniRule"/>
</dbReference>
<keyword evidence="11 13" id="KW-0012">Acyltransferase</keyword>
<evidence type="ECO:0000256" key="11">
    <source>
        <dbReference type="ARBA" id="ARBA00023315"/>
    </source>
</evidence>
<dbReference type="InterPro" id="IPR000905">
    <property type="entry name" value="Gcp-like_dom"/>
</dbReference>
<dbReference type="NCBIfam" id="NF007174">
    <property type="entry name" value="PRK09605.1"/>
    <property type="match status" value="1"/>
</dbReference>
<dbReference type="GO" id="GO:0005506">
    <property type="term" value="F:iron ion binding"/>
    <property type="evidence" value="ECO:0007669"/>
    <property type="project" value="UniProtKB-UniRule"/>
</dbReference>
<evidence type="ECO:0000256" key="5">
    <source>
        <dbReference type="ARBA" id="ARBA00022723"/>
    </source>
</evidence>
<evidence type="ECO:0000259" key="14">
    <source>
        <dbReference type="Pfam" id="PF00814"/>
    </source>
</evidence>
<dbReference type="GO" id="GO:0005524">
    <property type="term" value="F:ATP binding"/>
    <property type="evidence" value="ECO:0007669"/>
    <property type="project" value="UniProtKB-KW"/>
</dbReference>
<accession>L0KXY8</accession>
<dbReference type="InterPro" id="IPR017860">
    <property type="entry name" value="Peptidase_M22_CS"/>
</dbReference>
<evidence type="ECO:0000256" key="4">
    <source>
        <dbReference type="ARBA" id="ARBA00022694"/>
    </source>
</evidence>
<feature type="binding site" evidence="13">
    <location>
        <position position="182"/>
    </location>
    <ligand>
        <name>substrate</name>
    </ligand>
</feature>
<evidence type="ECO:0000256" key="3">
    <source>
        <dbReference type="ARBA" id="ARBA00022679"/>
    </source>
</evidence>
<comment type="cofactor">
    <cofactor evidence="13">
        <name>Fe(2+)</name>
        <dbReference type="ChEBI" id="CHEBI:29033"/>
    </cofactor>
    <text evidence="13">Binds 1 Fe(2+) ion per subunit.</text>
</comment>
<dbReference type="Gene3D" id="3.30.420.40">
    <property type="match status" value="2"/>
</dbReference>
<feature type="domain" description="Gcp-like" evidence="14">
    <location>
        <begin position="25"/>
        <end position="296"/>
    </location>
</feature>
<dbReference type="InterPro" id="IPR043129">
    <property type="entry name" value="ATPase_NBD"/>
</dbReference>
<comment type="catalytic activity">
    <reaction evidence="12 13">
        <text>L-threonylcarbamoyladenylate + adenosine(37) in tRNA = N(6)-L-threonylcarbamoyladenosine(37) in tRNA + AMP + H(+)</text>
        <dbReference type="Rhea" id="RHEA:37059"/>
        <dbReference type="Rhea" id="RHEA-COMP:10162"/>
        <dbReference type="Rhea" id="RHEA-COMP:10163"/>
        <dbReference type="ChEBI" id="CHEBI:15378"/>
        <dbReference type="ChEBI" id="CHEBI:73682"/>
        <dbReference type="ChEBI" id="CHEBI:74411"/>
        <dbReference type="ChEBI" id="CHEBI:74418"/>
        <dbReference type="ChEBI" id="CHEBI:456215"/>
        <dbReference type="EC" id="2.3.1.234"/>
    </reaction>
</comment>
<dbReference type="GO" id="GO:0004674">
    <property type="term" value="F:protein serine/threonine kinase activity"/>
    <property type="evidence" value="ECO:0007669"/>
    <property type="project" value="UniProtKB-KW"/>
</dbReference>
<feature type="binding site" evidence="13">
    <location>
        <position position="178"/>
    </location>
    <ligand>
        <name>substrate</name>
    </ligand>
</feature>
<keyword evidence="7" id="KW-0418">Kinase</keyword>
<dbReference type="HAMAP" id="MF_01446">
    <property type="entry name" value="Kae1"/>
    <property type="match status" value="1"/>
</dbReference>
<dbReference type="STRING" id="867904.Metho_0569"/>
<feature type="binding site" evidence="13">
    <location>
        <begin position="133"/>
        <end position="137"/>
    </location>
    <ligand>
        <name>substrate</name>
    </ligand>
</feature>
<dbReference type="GO" id="GO:0061711">
    <property type="term" value="F:tRNA N(6)-L-threonylcarbamoyladenine synthase activity"/>
    <property type="evidence" value="ECO:0007669"/>
    <property type="project" value="UniProtKB-EC"/>
</dbReference>
<proteinExistence type="inferred from homology"/>
<protein>
    <recommendedName>
        <fullName evidence="13">tRNA N6-adenosine threonylcarbamoyltransferase</fullName>
        <ecNumber evidence="13">2.3.1.234</ecNumber>
    </recommendedName>
    <alternativeName>
        <fullName evidence="13">N6-L-threonylcarbamoyladenine synthase</fullName>
        <shortName evidence="13">t(6)A synthase</shortName>
    </alternativeName>
    <alternativeName>
        <fullName evidence="13">t(6)A37 threonylcarbamoyladenosine biosynthesis protein Kae1</fullName>
    </alternativeName>
    <alternativeName>
        <fullName evidence="13">tRNA threonylcarbamoyladenosine biosynthesis protein Kae1</fullName>
    </alternativeName>
</protein>
<dbReference type="InterPro" id="IPR034680">
    <property type="entry name" value="Kae1_archaea_euk"/>
</dbReference>
<dbReference type="PANTHER" id="PTHR11735:SF14">
    <property type="entry name" value="TRNA N6-ADENOSINE THREONYLCARBAMOYLTRANSFERASE"/>
    <property type="match status" value="1"/>
</dbReference>
<keyword evidence="6" id="KW-0547">Nucleotide-binding</keyword>
<comment type="similarity">
    <text evidence="13">Belongs to the KAE1 / TsaD family.</text>
</comment>
<feature type="binding site" evidence="13">
    <location>
        <position position="112"/>
    </location>
    <ligand>
        <name>Fe cation</name>
        <dbReference type="ChEBI" id="CHEBI:24875"/>
    </ligand>
</feature>
<evidence type="ECO:0000313" key="16">
    <source>
        <dbReference type="Proteomes" id="UP000010866"/>
    </source>
</evidence>
<evidence type="ECO:0000256" key="6">
    <source>
        <dbReference type="ARBA" id="ARBA00022741"/>
    </source>
</evidence>
<keyword evidence="10" id="KW-0511">Multifunctional enzyme</keyword>
<keyword evidence="4 13" id="KW-0819">tRNA processing</keyword>
<dbReference type="OrthoDB" id="6818at2157"/>
<evidence type="ECO:0000256" key="13">
    <source>
        <dbReference type="HAMAP-Rule" id="MF_01446"/>
    </source>
</evidence>
<dbReference type="GO" id="GO:0000408">
    <property type="term" value="C:EKC/KEOPS complex"/>
    <property type="evidence" value="ECO:0007669"/>
    <property type="project" value="InterPro"/>
</dbReference>
<feature type="binding site" evidence="13">
    <location>
        <position position="133"/>
    </location>
    <ligand>
        <name>Fe cation</name>
        <dbReference type="ChEBI" id="CHEBI:24875"/>
    </ligand>
</feature>
<keyword evidence="1 13" id="KW-0963">Cytoplasm</keyword>
<dbReference type="NCBIfam" id="TIGR00329">
    <property type="entry name" value="gcp_kae1"/>
    <property type="match status" value="1"/>
</dbReference>
<feature type="binding site" evidence="13">
    <location>
        <position position="116"/>
    </location>
    <ligand>
        <name>Fe cation</name>
        <dbReference type="ChEBI" id="CHEBI:24875"/>
    </ligand>
</feature>
<dbReference type="SUPFAM" id="SSF53067">
    <property type="entry name" value="Actin-like ATPase domain"/>
    <property type="match status" value="1"/>
</dbReference>
<dbReference type="RefSeq" id="WP_015324002.1">
    <property type="nucleotide sequence ID" value="NC_019977.1"/>
</dbReference>
<dbReference type="PANTHER" id="PTHR11735">
    <property type="entry name" value="TRNA N6-ADENOSINE THREONYLCARBAMOYLTRANSFERASE"/>
    <property type="match status" value="1"/>
</dbReference>
<dbReference type="EC" id="2.3.1.234" evidence="13"/>
<dbReference type="EMBL" id="CP003362">
    <property type="protein sequence ID" value="AGB48834.1"/>
    <property type="molecule type" value="Genomic_DNA"/>
</dbReference>
<sequence length="338" mass="36230">MKGTVLGIEGTAWNLSAAIVNENDVVAEVTHTYVPPIGGIHPREAAQHHARFASHVIGKLLEEGSKKGVSISMIDGIAFSQGPGLGACLRTVATASRALSLSLGLPLIGVNHCLAHIEVGRWKTPARDPVTLYVSGANSQVLAYKMGKYRVFGETLDIGLGNALDKFARSAGLTHPGGPKIEELARKAKNYIPMPYVVKGMDLSFSGLSTAATDALGRASLEDVCYSFQETAFSMVVEVTERALAHTGKHEVLLAGGVGANTRLREMLKIMCEERGANFYVPEKRFMGDNGAMIAYLGLLMLNSGDILSVEKSHVNPNFRPDSVDVTWINEKDLEGDP</sequence>
<keyword evidence="9 13" id="KW-0408">Iron</keyword>
<feature type="binding site" evidence="13">
    <location>
        <position position="289"/>
    </location>
    <ligand>
        <name>Fe cation</name>
        <dbReference type="ChEBI" id="CHEBI:24875"/>
    </ligand>
</feature>
<dbReference type="InterPro" id="IPR017861">
    <property type="entry name" value="KAE1/TsaD"/>
</dbReference>
<evidence type="ECO:0000256" key="10">
    <source>
        <dbReference type="ARBA" id="ARBA00023268"/>
    </source>
</evidence>
<dbReference type="Proteomes" id="UP000010866">
    <property type="component" value="Chromosome"/>
</dbReference>
<keyword evidence="3 13" id="KW-0808">Transferase</keyword>
<evidence type="ECO:0000256" key="8">
    <source>
        <dbReference type="ARBA" id="ARBA00022840"/>
    </source>
</evidence>
<reference evidence="16" key="1">
    <citation type="submission" date="2012-02" db="EMBL/GenBank/DDBJ databases">
        <title>Complete sequence of chromosome of Methanomethylovorans hollandica DSM 15978.</title>
        <authorList>
            <person name="Lucas S."/>
            <person name="Copeland A."/>
            <person name="Lapidus A."/>
            <person name="Glavina del Rio T."/>
            <person name="Dalin E."/>
            <person name="Tice H."/>
            <person name="Bruce D."/>
            <person name="Goodwin L."/>
            <person name="Pitluck S."/>
            <person name="Peters L."/>
            <person name="Mikhailova N."/>
            <person name="Held B."/>
            <person name="Kyrpides N."/>
            <person name="Mavromatis K."/>
            <person name="Ivanova N."/>
            <person name="Brettin T."/>
            <person name="Detter J.C."/>
            <person name="Han C."/>
            <person name="Larimer F."/>
            <person name="Land M."/>
            <person name="Hauser L."/>
            <person name="Markowitz V."/>
            <person name="Cheng J.-F."/>
            <person name="Hugenholtz P."/>
            <person name="Woyke T."/>
            <person name="Wu D."/>
            <person name="Spring S."/>
            <person name="Schroeder M."/>
            <person name="Brambilla E."/>
            <person name="Klenk H.-P."/>
            <person name="Eisen J.A."/>
        </authorList>
    </citation>
    <scope>NUCLEOTIDE SEQUENCE [LARGE SCALE GENOMIC DNA]</scope>
    <source>
        <strain evidence="16">DSM 15978 / NBRC 107637 / DMS1</strain>
    </source>
</reference>
<name>L0KXY8_METHD</name>
<keyword evidence="2" id="KW-0723">Serine/threonine-protein kinase</keyword>
<comment type="subunit">
    <text evidence="13">Monomer. Component of the KEOPS complex that consists of Kae1, Bud32, Cgi121 and Pcc1; the whole complex dimerizes.</text>
</comment>
<evidence type="ECO:0000256" key="1">
    <source>
        <dbReference type="ARBA" id="ARBA00022490"/>
    </source>
</evidence>
<dbReference type="KEGG" id="mhz:Metho_0569"/>
<keyword evidence="15" id="KW-0645">Protease</keyword>
<dbReference type="PRINTS" id="PR00789">
    <property type="entry name" value="OSIALOPTASE"/>
</dbReference>
<keyword evidence="16" id="KW-1185">Reference proteome</keyword>
<evidence type="ECO:0000256" key="7">
    <source>
        <dbReference type="ARBA" id="ARBA00022777"/>
    </source>
</evidence>
<evidence type="ECO:0000256" key="12">
    <source>
        <dbReference type="ARBA" id="ARBA00048117"/>
    </source>
</evidence>
<evidence type="ECO:0000256" key="2">
    <source>
        <dbReference type="ARBA" id="ARBA00022527"/>
    </source>
</evidence>
<dbReference type="HOGENOM" id="CLU_023208_2_2_2"/>
<comment type="subcellular location">
    <subcellularLocation>
        <location evidence="13">Cytoplasm</location>
    </subcellularLocation>
</comment>
<keyword evidence="15" id="KW-0378">Hydrolase</keyword>
<dbReference type="GO" id="GO:0008233">
    <property type="term" value="F:peptidase activity"/>
    <property type="evidence" value="ECO:0007669"/>
    <property type="project" value="UniProtKB-KW"/>
</dbReference>
<keyword evidence="8" id="KW-0067">ATP-binding</keyword>
<keyword evidence="5 13" id="KW-0479">Metal-binding</keyword>
<dbReference type="FunFam" id="3.30.420.40:FF:000284">
    <property type="entry name" value="Probable bifunctional tRNA threonylcarbamoyladenosine biosynthesis protein"/>
    <property type="match status" value="1"/>
</dbReference>
<evidence type="ECO:0000256" key="9">
    <source>
        <dbReference type="ARBA" id="ARBA00023004"/>
    </source>
</evidence>
<feature type="binding site" evidence="13">
    <location>
        <position position="261"/>
    </location>
    <ligand>
        <name>substrate</name>
    </ligand>
</feature>
<comment type="function">
    <text evidence="13">Required for the formation of a threonylcarbamoyl group on adenosine at position 37 (t(6)A37) in tRNAs that read codons beginning with adenine. Is a component of the KEOPS complex that is probably involved in the transfer of the threonylcarbamoyl moiety of threonylcarbamoyl-AMP (TC-AMP) to the N6 group of A37. Kae1 likely plays a direct catalytic role in this reaction, but requires other protein(s) of the complex to fulfill this activity.</text>
</comment>
<dbReference type="GeneID" id="14407675"/>
<organism evidence="15 16">
    <name type="scientific">Methanomethylovorans hollandica (strain DSM 15978 / NBRC 107637 / DMS1)</name>
    <dbReference type="NCBI Taxonomy" id="867904"/>
    <lineage>
        <taxon>Archaea</taxon>
        <taxon>Methanobacteriati</taxon>
        <taxon>Methanobacteriota</taxon>
        <taxon>Stenosarchaea group</taxon>
        <taxon>Methanomicrobia</taxon>
        <taxon>Methanosarcinales</taxon>
        <taxon>Methanosarcinaceae</taxon>
        <taxon>Methanomethylovorans</taxon>
    </lineage>
</organism>
<dbReference type="Pfam" id="PF00814">
    <property type="entry name" value="TsaD"/>
    <property type="match status" value="1"/>
</dbReference>
<dbReference type="NCBIfam" id="TIGR03722">
    <property type="entry name" value="arch_KAE1"/>
    <property type="match status" value="1"/>
</dbReference>
<feature type="binding site" evidence="13">
    <location>
        <position position="165"/>
    </location>
    <ligand>
        <name>substrate</name>
    </ligand>
</feature>